<evidence type="ECO:0000313" key="3">
    <source>
        <dbReference type="WBParaSite" id="SCUD_0000741801-mRNA-1"/>
    </source>
</evidence>
<gene>
    <name evidence="1" type="ORF">SCUD_LOCUS7418</name>
</gene>
<dbReference type="AlphaFoldDB" id="A0A183JXH1"/>
<organism evidence="3">
    <name type="scientific">Schistosoma curassoni</name>
    <dbReference type="NCBI Taxonomy" id="6186"/>
    <lineage>
        <taxon>Eukaryota</taxon>
        <taxon>Metazoa</taxon>
        <taxon>Spiralia</taxon>
        <taxon>Lophotrochozoa</taxon>
        <taxon>Platyhelminthes</taxon>
        <taxon>Trematoda</taxon>
        <taxon>Digenea</taxon>
        <taxon>Strigeidida</taxon>
        <taxon>Schistosomatoidea</taxon>
        <taxon>Schistosomatidae</taxon>
        <taxon>Schistosoma</taxon>
    </lineage>
</organism>
<dbReference type="Proteomes" id="UP000279833">
    <property type="component" value="Unassembled WGS sequence"/>
</dbReference>
<proteinExistence type="predicted"/>
<reference evidence="1 2" key="2">
    <citation type="submission" date="2018-11" db="EMBL/GenBank/DDBJ databases">
        <authorList>
            <consortium name="Pathogen Informatics"/>
        </authorList>
    </citation>
    <scope>NUCLEOTIDE SEQUENCE [LARGE SCALE GENOMIC DNA]</scope>
    <source>
        <strain evidence="1">Dakar</strain>
        <strain evidence="2">Dakar, Senegal</strain>
    </source>
</reference>
<sequence>MSSTSRSKSIDNIKNELNTILKQLNDMRLEVESLASSLSKHDHLKQEIKTLPTLKLFLSKDIVFPELGDIIKAESVIDFIASEVTKPIISHNNVIVYNIPDKIPIKTVRNSILKAFNLQDTEQFKESERLICALTKFRNGLIVPDKTTNQRLTQKRTLNENKGVEIITNHDALAVGSTDATTLSRVIEYSDLPTKSANLPIIHVVASNNQCRSNDDTMFFSLPLEAYKQIPSYNATALKTLSRLKCLSHLRRTLSLEISIILEFTGVPVVVSHAVNGSWQPLTCTAGHSGFVPQL</sequence>
<name>A0A183JXH1_9TREM</name>
<accession>A0A183JXH1</accession>
<reference evidence="3" key="1">
    <citation type="submission" date="2016-06" db="UniProtKB">
        <authorList>
            <consortium name="WormBaseParasite"/>
        </authorList>
    </citation>
    <scope>IDENTIFICATION</scope>
</reference>
<evidence type="ECO:0000313" key="2">
    <source>
        <dbReference type="Proteomes" id="UP000279833"/>
    </source>
</evidence>
<dbReference type="EMBL" id="UZAK01032338">
    <property type="protein sequence ID" value="VDP26145.1"/>
    <property type="molecule type" value="Genomic_DNA"/>
</dbReference>
<dbReference type="WBParaSite" id="SCUD_0000741801-mRNA-1">
    <property type="protein sequence ID" value="SCUD_0000741801-mRNA-1"/>
    <property type="gene ID" value="SCUD_0000741801"/>
</dbReference>
<protein>
    <submittedName>
        <fullName evidence="3">PK domain-containing protein</fullName>
    </submittedName>
</protein>
<evidence type="ECO:0000313" key="1">
    <source>
        <dbReference type="EMBL" id="VDP26145.1"/>
    </source>
</evidence>
<keyword evidence="2" id="KW-1185">Reference proteome</keyword>